<name>A0A1B2JFT4_PICPA</name>
<evidence type="ECO:0000313" key="1">
    <source>
        <dbReference type="EMBL" id="ANZ76924.1"/>
    </source>
</evidence>
<dbReference type="EMBL" id="CP014586">
    <property type="protein sequence ID" value="ANZ76924.1"/>
    <property type="molecule type" value="Genomic_DNA"/>
</dbReference>
<proteinExistence type="predicted"/>
<reference evidence="1 2" key="1">
    <citation type="submission" date="2016-02" db="EMBL/GenBank/DDBJ databases">
        <title>Comparative genomic and transcriptomic foundation for Pichia pastoris.</title>
        <authorList>
            <person name="Love K.R."/>
            <person name="Shah K.A."/>
            <person name="Whittaker C.A."/>
            <person name="Wu J."/>
            <person name="Bartlett M.C."/>
            <person name="Ma D."/>
            <person name="Leeson R.L."/>
            <person name="Priest M."/>
            <person name="Young S.K."/>
            <person name="Love J.C."/>
        </authorList>
    </citation>
    <scope>NUCLEOTIDE SEQUENCE [LARGE SCALE GENOMIC DNA]</scope>
    <source>
        <strain evidence="1 2">ATCC 28485</strain>
    </source>
</reference>
<dbReference type="AlphaFoldDB" id="A0A1B2JFT4"/>
<dbReference type="Proteomes" id="UP000094565">
    <property type="component" value="Chromosome 3"/>
</dbReference>
<organism evidence="1 2">
    <name type="scientific">Komagataella pastoris</name>
    <name type="common">Yeast</name>
    <name type="synonym">Pichia pastoris</name>
    <dbReference type="NCBI Taxonomy" id="4922"/>
    <lineage>
        <taxon>Eukaryota</taxon>
        <taxon>Fungi</taxon>
        <taxon>Dikarya</taxon>
        <taxon>Ascomycota</taxon>
        <taxon>Saccharomycotina</taxon>
        <taxon>Pichiomycetes</taxon>
        <taxon>Pichiales</taxon>
        <taxon>Pichiaceae</taxon>
        <taxon>Komagataella</taxon>
    </lineage>
</organism>
<evidence type="ECO:0000313" key="2">
    <source>
        <dbReference type="Proteomes" id="UP000094565"/>
    </source>
</evidence>
<accession>A0A1B2JFT4</accession>
<gene>
    <name evidence="1" type="ORF">ATY40_BA7503824</name>
</gene>
<sequence length="212" mass="25576">MLFPVYLVNREIPEPGFFHSSDLESYNKLCFVKVKNEEEIKLHLCNLELPMWPYYFVIRENDDIVLKAKSMGFCCDFVLDLSLEDYIANIEIANFSPDEAVFPRDPPDHYQTEEKIRIYNQSEQNKIELDYVSYFSAESEKDAYMKELDQDQFCDRSFIYVEDGRSYIKCVEKTIDWKKEVKWCQPLLKKMFFDIHDNYEHEKYFQEFEINS</sequence>
<keyword evidence="2" id="KW-1185">Reference proteome</keyword>
<protein>
    <submittedName>
        <fullName evidence="1">BA75_03824T0</fullName>
    </submittedName>
</protein>